<keyword evidence="1" id="KW-0472">Membrane</keyword>
<dbReference type="AlphaFoldDB" id="A0A839E887"/>
<feature type="transmembrane region" description="Helical" evidence="1">
    <location>
        <begin position="256"/>
        <end position="274"/>
    </location>
</feature>
<organism evidence="2 3">
    <name type="scientific">Microcella alkalica</name>
    <dbReference type="NCBI Taxonomy" id="355930"/>
    <lineage>
        <taxon>Bacteria</taxon>
        <taxon>Bacillati</taxon>
        <taxon>Actinomycetota</taxon>
        <taxon>Actinomycetes</taxon>
        <taxon>Micrococcales</taxon>
        <taxon>Microbacteriaceae</taxon>
        <taxon>Microcella</taxon>
    </lineage>
</organism>
<keyword evidence="3" id="KW-1185">Reference proteome</keyword>
<feature type="transmembrane region" description="Helical" evidence="1">
    <location>
        <begin position="212"/>
        <end position="236"/>
    </location>
</feature>
<name>A0A839E887_9MICO</name>
<feature type="transmembrane region" description="Helical" evidence="1">
    <location>
        <begin position="122"/>
        <end position="141"/>
    </location>
</feature>
<evidence type="ECO:0000256" key="1">
    <source>
        <dbReference type="SAM" id="Phobius"/>
    </source>
</evidence>
<feature type="transmembrane region" description="Helical" evidence="1">
    <location>
        <begin position="168"/>
        <end position="192"/>
    </location>
</feature>
<dbReference type="EMBL" id="JACGWX010000001">
    <property type="protein sequence ID" value="MBA8846632.1"/>
    <property type="molecule type" value="Genomic_DNA"/>
</dbReference>
<feature type="transmembrane region" description="Helical" evidence="1">
    <location>
        <begin position="46"/>
        <end position="71"/>
    </location>
</feature>
<keyword evidence="1" id="KW-1133">Transmembrane helix</keyword>
<gene>
    <name evidence="2" type="ORF">FHX53_000196</name>
</gene>
<evidence type="ECO:0000313" key="2">
    <source>
        <dbReference type="EMBL" id="MBA8846632.1"/>
    </source>
</evidence>
<keyword evidence="1" id="KW-0812">Transmembrane</keyword>
<reference evidence="2 3" key="1">
    <citation type="submission" date="2020-07" db="EMBL/GenBank/DDBJ databases">
        <title>Sequencing the genomes of 1000 actinobacteria strains.</title>
        <authorList>
            <person name="Klenk H.-P."/>
        </authorList>
    </citation>
    <scope>NUCLEOTIDE SEQUENCE [LARGE SCALE GENOMIC DNA]</scope>
    <source>
        <strain evidence="2 3">DSM 19663</strain>
    </source>
</reference>
<protein>
    <submittedName>
        <fullName evidence="2">Uncharacterized protein</fullName>
    </submittedName>
</protein>
<evidence type="ECO:0000313" key="3">
    <source>
        <dbReference type="Proteomes" id="UP000585905"/>
    </source>
</evidence>
<feature type="transmembrane region" description="Helical" evidence="1">
    <location>
        <begin position="7"/>
        <end position="26"/>
    </location>
</feature>
<dbReference type="Proteomes" id="UP000585905">
    <property type="component" value="Unassembled WGS sequence"/>
</dbReference>
<sequence>MRATALARWGITCFLLAPLAFLSWLLSPGALVRLLPATPDVVVAVATAWGVLAPIVALLLVVTGAVLNVLAIRRGVRGVDRLASGDWDAPRLPGGPRIILPEGWESEHPTPASRRRVSRRTLGTLLSGALLAWAAVIAWVLTVEHPLALAGGALPLGAVYDAWEPAGLAGFVVAVVVWAVLAVAAAVAVFLLGRMPRAGLDRVLAPQRFVALTAILASALAVAAQPALLTLGIGLVDDLAAATGEPLSGGWSAGSWHVAQWGTAFSTLAILATVPRWSGALRRRVSGNP</sequence>
<proteinExistence type="predicted"/>
<dbReference type="RefSeq" id="WP_182489363.1">
    <property type="nucleotide sequence ID" value="NZ_BAAAOV010000002.1"/>
</dbReference>
<accession>A0A839E887</accession>
<comment type="caution">
    <text evidence="2">The sequence shown here is derived from an EMBL/GenBank/DDBJ whole genome shotgun (WGS) entry which is preliminary data.</text>
</comment>